<dbReference type="HOGENOM" id="CLU_1027331_0_0_1"/>
<protein>
    <submittedName>
        <fullName evidence="3">Uncharacterized protein</fullName>
    </submittedName>
</protein>
<feature type="transmembrane region" description="Helical" evidence="2">
    <location>
        <begin position="92"/>
        <end position="110"/>
    </location>
</feature>
<dbReference type="Proteomes" id="UP000016935">
    <property type="component" value="Unassembled WGS sequence"/>
</dbReference>
<name>R0K370_EXST2</name>
<dbReference type="PANTHER" id="PTHR35394">
    <property type="entry name" value="DUF3176 DOMAIN-CONTAINING PROTEIN"/>
    <property type="match status" value="1"/>
</dbReference>
<keyword evidence="4" id="KW-1185">Reference proteome</keyword>
<accession>R0K370</accession>
<organism evidence="3 4">
    <name type="scientific">Exserohilum turcicum (strain 28A)</name>
    <name type="common">Northern leaf blight fungus</name>
    <name type="synonym">Setosphaeria turcica</name>
    <dbReference type="NCBI Taxonomy" id="671987"/>
    <lineage>
        <taxon>Eukaryota</taxon>
        <taxon>Fungi</taxon>
        <taxon>Dikarya</taxon>
        <taxon>Ascomycota</taxon>
        <taxon>Pezizomycotina</taxon>
        <taxon>Dothideomycetes</taxon>
        <taxon>Pleosporomycetidae</taxon>
        <taxon>Pleosporales</taxon>
        <taxon>Pleosporineae</taxon>
        <taxon>Pleosporaceae</taxon>
        <taxon>Exserohilum</taxon>
    </lineage>
</organism>
<evidence type="ECO:0000256" key="2">
    <source>
        <dbReference type="SAM" id="Phobius"/>
    </source>
</evidence>
<evidence type="ECO:0000313" key="3">
    <source>
        <dbReference type="EMBL" id="EOA84034.1"/>
    </source>
</evidence>
<dbReference type="RefSeq" id="XP_008028007.1">
    <property type="nucleotide sequence ID" value="XM_008029816.1"/>
</dbReference>
<feature type="transmembrane region" description="Helical" evidence="2">
    <location>
        <begin position="62"/>
        <end position="86"/>
    </location>
</feature>
<dbReference type="AlphaFoldDB" id="R0K370"/>
<keyword evidence="2" id="KW-1133">Transmembrane helix</keyword>
<reference evidence="3 4" key="2">
    <citation type="journal article" date="2013" name="PLoS Genet.">
        <title>Comparative genome structure, secondary metabolite, and effector coding capacity across Cochliobolus pathogens.</title>
        <authorList>
            <person name="Condon B.J."/>
            <person name="Leng Y."/>
            <person name="Wu D."/>
            <person name="Bushley K.E."/>
            <person name="Ohm R.A."/>
            <person name="Otillar R."/>
            <person name="Martin J."/>
            <person name="Schackwitz W."/>
            <person name="Grimwood J."/>
            <person name="MohdZainudin N."/>
            <person name="Xue C."/>
            <person name="Wang R."/>
            <person name="Manning V.A."/>
            <person name="Dhillon B."/>
            <person name="Tu Z.J."/>
            <person name="Steffenson B.J."/>
            <person name="Salamov A."/>
            <person name="Sun H."/>
            <person name="Lowry S."/>
            <person name="LaButti K."/>
            <person name="Han J."/>
            <person name="Copeland A."/>
            <person name="Lindquist E."/>
            <person name="Barry K."/>
            <person name="Schmutz J."/>
            <person name="Baker S.E."/>
            <person name="Ciuffetti L.M."/>
            <person name="Grigoriev I.V."/>
            <person name="Zhong S."/>
            <person name="Turgeon B.G."/>
        </authorList>
    </citation>
    <scope>NUCLEOTIDE SEQUENCE [LARGE SCALE GENOMIC DNA]</scope>
    <source>
        <strain evidence="4">28A</strain>
    </source>
</reference>
<reference evidence="3 4" key="1">
    <citation type="journal article" date="2012" name="PLoS Pathog.">
        <title>Diverse lifestyles and strategies of plant pathogenesis encoded in the genomes of eighteen Dothideomycetes fungi.</title>
        <authorList>
            <person name="Ohm R.A."/>
            <person name="Feau N."/>
            <person name="Henrissat B."/>
            <person name="Schoch C.L."/>
            <person name="Horwitz B.A."/>
            <person name="Barry K.W."/>
            <person name="Condon B.J."/>
            <person name="Copeland A.C."/>
            <person name="Dhillon B."/>
            <person name="Glaser F."/>
            <person name="Hesse C.N."/>
            <person name="Kosti I."/>
            <person name="LaButti K."/>
            <person name="Lindquist E.A."/>
            <person name="Lucas S."/>
            <person name="Salamov A.A."/>
            <person name="Bradshaw R.E."/>
            <person name="Ciuffetti L."/>
            <person name="Hamelin R.C."/>
            <person name="Kema G.H.J."/>
            <person name="Lawrence C."/>
            <person name="Scott J.A."/>
            <person name="Spatafora J.W."/>
            <person name="Turgeon B.G."/>
            <person name="de Wit P.J.G.M."/>
            <person name="Zhong S."/>
            <person name="Goodwin S.B."/>
            <person name="Grigoriev I.V."/>
        </authorList>
    </citation>
    <scope>NUCLEOTIDE SEQUENCE [LARGE SCALE GENOMIC DNA]</scope>
    <source>
        <strain evidence="4">28A</strain>
    </source>
</reference>
<gene>
    <name evidence="3" type="ORF">SETTUDRAFT_21371</name>
</gene>
<proteinExistence type="predicted"/>
<keyword evidence="2" id="KW-0472">Membrane</keyword>
<dbReference type="EMBL" id="KB908814">
    <property type="protein sequence ID" value="EOA84034.1"/>
    <property type="molecule type" value="Genomic_DNA"/>
</dbReference>
<dbReference type="GeneID" id="19402425"/>
<keyword evidence="2" id="KW-0812">Transmembrane</keyword>
<dbReference type="OrthoDB" id="3798963at2759"/>
<feature type="compositionally biased region" description="Polar residues" evidence="1">
    <location>
        <begin position="1"/>
        <end position="21"/>
    </location>
</feature>
<evidence type="ECO:0000313" key="4">
    <source>
        <dbReference type="Proteomes" id="UP000016935"/>
    </source>
</evidence>
<evidence type="ECO:0000256" key="1">
    <source>
        <dbReference type="SAM" id="MobiDB-lite"/>
    </source>
</evidence>
<dbReference type="PANTHER" id="PTHR35394:SF5">
    <property type="entry name" value="DUF3176 DOMAIN-CONTAINING PROTEIN"/>
    <property type="match status" value="1"/>
</dbReference>
<feature type="region of interest" description="Disordered" evidence="1">
    <location>
        <begin position="1"/>
        <end position="31"/>
    </location>
</feature>
<sequence>MPVTQQRDASWNSMQLEQTPSHPKHSSHESTKDLLEATDADNNRYLLHSAERKPFFLHPSMWMWEVVSIVFSVLIFIAIVTVLVIYNGKPSPVIGAVTLNAAIAFAATFFRMSLMVPVTSCRDVSFKLRSTFYSGLYSSGMTSLPYPPYSCTTGNCTWDPFPNLGVTVQCCDNSADYSLNYSEAVSDIWPEHPFRPCTIANIHTGVSALPTEYPPPPLELASPTLVFSSDTSYQRWSPDEHFGSNYTLANGFPEEWRHNWTSIHAGFAKFK</sequence>